<dbReference type="Proteomes" id="UP000179860">
    <property type="component" value="Chromosome 1"/>
</dbReference>
<evidence type="ECO:0000256" key="2">
    <source>
        <dbReference type="ARBA" id="ARBA00022723"/>
    </source>
</evidence>
<accession>A0A1I9YEL2</accession>
<keyword evidence="4" id="KW-0408">Iron</keyword>
<dbReference type="KEGG" id="pspw:BJG93_04590"/>
<keyword evidence="8" id="KW-1185">Reference proteome</keyword>
<dbReference type="Pfam" id="PF19301">
    <property type="entry name" value="LigXa_C"/>
    <property type="match status" value="1"/>
</dbReference>
<dbReference type="Pfam" id="PF00355">
    <property type="entry name" value="Rieske"/>
    <property type="match status" value="1"/>
</dbReference>
<dbReference type="OrthoDB" id="9790995at2"/>
<evidence type="ECO:0000313" key="7">
    <source>
        <dbReference type="EMBL" id="APA84745.1"/>
    </source>
</evidence>
<dbReference type="CDD" id="cd08878">
    <property type="entry name" value="RHO_alpha_C_DMO-like"/>
    <property type="match status" value="1"/>
</dbReference>
<evidence type="ECO:0000256" key="1">
    <source>
        <dbReference type="ARBA" id="ARBA00022714"/>
    </source>
</evidence>
<dbReference type="InterPro" id="IPR017941">
    <property type="entry name" value="Rieske_2Fe-2S"/>
</dbReference>
<dbReference type="STRING" id="754502.BJG93_04590"/>
<dbReference type="GO" id="GO:0051537">
    <property type="term" value="F:2 iron, 2 sulfur cluster binding"/>
    <property type="evidence" value="ECO:0007669"/>
    <property type="project" value="UniProtKB-KW"/>
</dbReference>
<keyword evidence="2" id="KW-0479">Metal-binding</keyword>
<evidence type="ECO:0000259" key="6">
    <source>
        <dbReference type="PROSITE" id="PS51296"/>
    </source>
</evidence>
<reference evidence="7" key="2">
    <citation type="submission" date="2021-06" db="EMBL/GenBank/DDBJ databases">
        <authorList>
            <person name="Rogers T.H."/>
            <person name="Ramsay J.P."/>
            <person name="Wang P."/>
            <person name="Terpolilli J."/>
        </authorList>
    </citation>
    <scope>NUCLEOTIDE SEQUENCE [LARGE SCALE GENOMIC DNA]</scope>
    <source>
        <strain evidence="7">WSM5005</strain>
    </source>
</reference>
<dbReference type="CDD" id="cd03479">
    <property type="entry name" value="Rieske_RO_Alpha_PhDO_like"/>
    <property type="match status" value="1"/>
</dbReference>
<evidence type="ECO:0000256" key="4">
    <source>
        <dbReference type="ARBA" id="ARBA00023004"/>
    </source>
</evidence>
<organism evidence="7 8">
    <name type="scientific">Paraburkholderia sprentiae WSM5005</name>
    <dbReference type="NCBI Taxonomy" id="754502"/>
    <lineage>
        <taxon>Bacteria</taxon>
        <taxon>Pseudomonadati</taxon>
        <taxon>Pseudomonadota</taxon>
        <taxon>Betaproteobacteria</taxon>
        <taxon>Burkholderiales</taxon>
        <taxon>Burkholderiaceae</taxon>
        <taxon>Paraburkholderia</taxon>
    </lineage>
</organism>
<evidence type="ECO:0000313" key="8">
    <source>
        <dbReference type="Proteomes" id="UP000179860"/>
    </source>
</evidence>
<dbReference type="InterPro" id="IPR036922">
    <property type="entry name" value="Rieske_2Fe-2S_sf"/>
</dbReference>
<sequence length="417" mass="47445">MLSREDNDVLTQVGKGTPNGDMIRQFWIPMMLASEISEPGGKPVRVRLLGEDLVAFRDSDGKVGLLEEQCPHRRASLALGDNSDGGLRCLYHGWKFAVDGQCMDTPTEPEDSKLCSRIKAVAYPTREVAGVIWTYMGDPAKVPQFPDFDFLSYPAEKVVAFKVLEDCNYAQAVEGTIDSAHAGVLHREQPWAAPAKYEHERDLRPKIEVEYTHYGLRYAGVRNFREEGKLHARVTQVVLPFFTLIPPDGFGVRKNRRMANAFVPRDDESTWHIQWFFDETQPVDIEYRIQEGGHWLDENFRKELNIDNWYKQDREAMKTTSMSGIKGILTQDHAVSETQGRILDRTKEHLGTSDVAVVAWRRQMIRAARAYSESGELPSVLTTTIPWNEIHASTVIFPNDRTWKEEVPLNPEVALKA</sequence>
<dbReference type="AlphaFoldDB" id="A0A1I9YEL2"/>
<evidence type="ECO:0000256" key="3">
    <source>
        <dbReference type="ARBA" id="ARBA00023002"/>
    </source>
</evidence>
<dbReference type="SUPFAM" id="SSF55961">
    <property type="entry name" value="Bet v1-like"/>
    <property type="match status" value="1"/>
</dbReference>
<dbReference type="Gene3D" id="2.102.10.10">
    <property type="entry name" value="Rieske [2Fe-2S] iron-sulphur domain"/>
    <property type="match status" value="1"/>
</dbReference>
<keyword evidence="1" id="KW-0001">2Fe-2S</keyword>
<dbReference type="RefSeq" id="WP_027197807.1">
    <property type="nucleotide sequence ID" value="NZ_CP017561.2"/>
</dbReference>
<gene>
    <name evidence="7" type="ORF">BJG93_04590</name>
</gene>
<dbReference type="GO" id="GO:0046872">
    <property type="term" value="F:metal ion binding"/>
    <property type="evidence" value="ECO:0007669"/>
    <property type="project" value="UniProtKB-KW"/>
</dbReference>
<dbReference type="PANTHER" id="PTHR21266:SF59">
    <property type="entry name" value="BLR4922 PROTEIN"/>
    <property type="match status" value="1"/>
</dbReference>
<keyword evidence="7" id="KW-0223">Dioxygenase</keyword>
<protein>
    <submittedName>
        <fullName evidence="7">Aromatic ring-hydroxylating dioxygenase subunit alpha</fullName>
    </submittedName>
</protein>
<dbReference type="Gene3D" id="3.90.380.10">
    <property type="entry name" value="Naphthalene 1,2-dioxygenase Alpha Subunit, Chain A, domain 1"/>
    <property type="match status" value="1"/>
</dbReference>
<evidence type="ECO:0000256" key="5">
    <source>
        <dbReference type="ARBA" id="ARBA00023014"/>
    </source>
</evidence>
<name>A0A1I9YEL2_9BURK</name>
<keyword evidence="5" id="KW-0411">Iron-sulfur</keyword>
<keyword evidence="3" id="KW-0560">Oxidoreductase</keyword>
<reference evidence="7" key="1">
    <citation type="submission" date="2016-09" db="EMBL/GenBank/DDBJ databases">
        <title>The Complete Genome of Burkholderia sprentiae wsm5005.</title>
        <authorList>
            <person name="De Meyer S."/>
            <person name="Wang P."/>
            <person name="Terpolilli J."/>
        </authorList>
    </citation>
    <scope>NUCLEOTIDE SEQUENCE [LARGE SCALE GENOMIC DNA]</scope>
    <source>
        <strain evidence="7">WSM5005</strain>
    </source>
</reference>
<dbReference type="InterPro" id="IPR045623">
    <property type="entry name" value="LigXa_C"/>
</dbReference>
<dbReference type="SUPFAM" id="SSF50022">
    <property type="entry name" value="ISP domain"/>
    <property type="match status" value="1"/>
</dbReference>
<dbReference type="EMBL" id="CP017561">
    <property type="protein sequence ID" value="APA84745.1"/>
    <property type="molecule type" value="Genomic_DNA"/>
</dbReference>
<dbReference type="InterPro" id="IPR050584">
    <property type="entry name" value="Cholesterol_7-desaturase"/>
</dbReference>
<proteinExistence type="predicted"/>
<feature type="domain" description="Rieske" evidence="6">
    <location>
        <begin position="30"/>
        <end position="134"/>
    </location>
</feature>
<dbReference type="GO" id="GO:0051213">
    <property type="term" value="F:dioxygenase activity"/>
    <property type="evidence" value="ECO:0007669"/>
    <property type="project" value="UniProtKB-KW"/>
</dbReference>
<dbReference type="PANTHER" id="PTHR21266">
    <property type="entry name" value="IRON-SULFUR DOMAIN CONTAINING PROTEIN"/>
    <property type="match status" value="1"/>
</dbReference>
<dbReference type="PROSITE" id="PS51296">
    <property type="entry name" value="RIESKE"/>
    <property type="match status" value="1"/>
</dbReference>